<keyword evidence="2" id="KW-0645">Protease</keyword>
<dbReference type="PROSITE" id="PS51935">
    <property type="entry name" value="NLPC_P60"/>
    <property type="match status" value="1"/>
</dbReference>
<keyword evidence="3" id="KW-0378">Hydrolase</keyword>
<sequence>MSGRILRAVCTTVLTTALTVSPATVAAAEPGPVPSAETDPTDTETETDADPADDEAADHEAADDEALDADATDQDAAEVDAGTALAAPEAPRSVAALLRELQTRYQAAEEASETYNATAEKLKERTARLKKVNADLAKARAALEISRGDAGRLAREQYQGRTEFSAYLRLLLAHDPQQALDQSHVVGRLAANRAATVDRLTDAARRADRLAAASRKALDQQKKLAARQKKQRDAVNGKLREVEGLLATLSEEQIDQLAGLEQQGVDKAQRELVASGALSSTRPPTRQGGDAVAYAVRQIGKPYVWGAEGPDSFDCSGLTSQAWSAAGRTIPRTSQEQWKRLPRVPVSALRPGDLVIYFPKATHVALYIGDGLVVQAPRPGAKVKVSPLASNPLLGAVRPDPGGAPLSAYTRPELPEGARDGADTGYGTDAAPE</sequence>
<dbReference type="EMBL" id="CP136798">
    <property type="protein sequence ID" value="XCN16832.1"/>
    <property type="molecule type" value="Genomic_DNA"/>
</dbReference>
<keyword evidence="7" id="KW-0732">Signal</keyword>
<feature type="region of interest" description="Disordered" evidence="6">
    <location>
        <begin position="395"/>
        <end position="433"/>
    </location>
</feature>
<gene>
    <name evidence="9" type="ORF">R1Y80_25810</name>
</gene>
<evidence type="ECO:0000256" key="6">
    <source>
        <dbReference type="SAM" id="MobiDB-lite"/>
    </source>
</evidence>
<protein>
    <submittedName>
        <fullName evidence="9">C40 family peptidase</fullName>
    </submittedName>
</protein>
<evidence type="ECO:0000259" key="8">
    <source>
        <dbReference type="PROSITE" id="PS51935"/>
    </source>
</evidence>
<evidence type="ECO:0000313" key="9">
    <source>
        <dbReference type="EMBL" id="XCN16832.1"/>
    </source>
</evidence>
<dbReference type="InterPro" id="IPR051794">
    <property type="entry name" value="PG_Endopeptidase_C40"/>
</dbReference>
<evidence type="ECO:0000256" key="5">
    <source>
        <dbReference type="SAM" id="Coils"/>
    </source>
</evidence>
<feature type="compositionally biased region" description="Basic and acidic residues" evidence="6">
    <location>
        <begin position="413"/>
        <end position="422"/>
    </location>
</feature>
<comment type="similarity">
    <text evidence="1">Belongs to the peptidase C40 family.</text>
</comment>
<dbReference type="RefSeq" id="WP_354598009.1">
    <property type="nucleotide sequence ID" value="NZ_CP136798.1"/>
</dbReference>
<dbReference type="PANTHER" id="PTHR47359:SF3">
    <property type="entry name" value="NLP_P60 DOMAIN-CONTAINING PROTEIN-RELATED"/>
    <property type="match status" value="1"/>
</dbReference>
<dbReference type="InterPro" id="IPR038765">
    <property type="entry name" value="Papain-like_cys_pep_sf"/>
</dbReference>
<feature type="signal peptide" evidence="7">
    <location>
        <begin position="1"/>
        <end position="26"/>
    </location>
</feature>
<feature type="coiled-coil region" evidence="5">
    <location>
        <begin position="98"/>
        <end position="142"/>
    </location>
</feature>
<keyword evidence="5" id="KW-0175">Coiled coil</keyword>
<evidence type="ECO:0000256" key="4">
    <source>
        <dbReference type="ARBA" id="ARBA00022807"/>
    </source>
</evidence>
<dbReference type="SUPFAM" id="SSF54001">
    <property type="entry name" value="Cysteine proteinases"/>
    <property type="match status" value="1"/>
</dbReference>
<accession>A0AAU8KP20</accession>
<feature type="chain" id="PRO_5043908108" evidence="7">
    <location>
        <begin position="27"/>
        <end position="433"/>
    </location>
</feature>
<feature type="compositionally biased region" description="Acidic residues" evidence="6">
    <location>
        <begin position="39"/>
        <end position="78"/>
    </location>
</feature>
<dbReference type="InterPro" id="IPR000064">
    <property type="entry name" value="NLP_P60_dom"/>
</dbReference>
<organism evidence="9">
    <name type="scientific">Streptomyces sp. JL1001</name>
    <dbReference type="NCBI Taxonomy" id="3078227"/>
    <lineage>
        <taxon>Bacteria</taxon>
        <taxon>Bacillati</taxon>
        <taxon>Actinomycetota</taxon>
        <taxon>Actinomycetes</taxon>
        <taxon>Kitasatosporales</taxon>
        <taxon>Streptomycetaceae</taxon>
        <taxon>Streptomyces</taxon>
    </lineage>
</organism>
<dbReference type="Gene3D" id="3.90.1720.10">
    <property type="entry name" value="endopeptidase domain like (from Nostoc punctiforme)"/>
    <property type="match status" value="1"/>
</dbReference>
<evidence type="ECO:0000256" key="3">
    <source>
        <dbReference type="ARBA" id="ARBA00022801"/>
    </source>
</evidence>
<dbReference type="PANTHER" id="PTHR47359">
    <property type="entry name" value="PEPTIDOGLYCAN DL-ENDOPEPTIDASE CWLO"/>
    <property type="match status" value="1"/>
</dbReference>
<reference evidence="9" key="1">
    <citation type="submission" date="2023-10" db="EMBL/GenBank/DDBJ databases">
        <title>Complete genome sequence of Streptomyces sp. JL1001.</title>
        <authorList>
            <person name="Jiang L."/>
        </authorList>
    </citation>
    <scope>NUCLEOTIDE SEQUENCE</scope>
    <source>
        <strain evidence="9">JL1001</strain>
    </source>
</reference>
<evidence type="ECO:0000256" key="7">
    <source>
        <dbReference type="SAM" id="SignalP"/>
    </source>
</evidence>
<dbReference type="GO" id="GO:0006508">
    <property type="term" value="P:proteolysis"/>
    <property type="evidence" value="ECO:0007669"/>
    <property type="project" value="UniProtKB-KW"/>
</dbReference>
<evidence type="ECO:0000256" key="1">
    <source>
        <dbReference type="ARBA" id="ARBA00007074"/>
    </source>
</evidence>
<evidence type="ECO:0000256" key="2">
    <source>
        <dbReference type="ARBA" id="ARBA00022670"/>
    </source>
</evidence>
<dbReference type="AlphaFoldDB" id="A0AAU8KP20"/>
<keyword evidence="4" id="KW-0788">Thiol protease</keyword>
<feature type="region of interest" description="Disordered" evidence="6">
    <location>
        <begin position="24"/>
        <end position="79"/>
    </location>
</feature>
<proteinExistence type="inferred from homology"/>
<dbReference type="Pfam" id="PF00877">
    <property type="entry name" value="NLPC_P60"/>
    <property type="match status" value="1"/>
</dbReference>
<dbReference type="GO" id="GO:0008234">
    <property type="term" value="F:cysteine-type peptidase activity"/>
    <property type="evidence" value="ECO:0007669"/>
    <property type="project" value="UniProtKB-KW"/>
</dbReference>
<feature type="domain" description="NlpC/P60" evidence="8">
    <location>
        <begin position="285"/>
        <end position="406"/>
    </location>
</feature>
<name>A0AAU8KP20_9ACTN</name>